<feature type="compositionally biased region" description="Polar residues" evidence="1">
    <location>
        <begin position="70"/>
        <end position="96"/>
    </location>
</feature>
<evidence type="ECO:0000313" key="3">
    <source>
        <dbReference type="Proteomes" id="UP000676967"/>
    </source>
</evidence>
<proteinExistence type="predicted"/>
<dbReference type="Proteomes" id="UP000676967">
    <property type="component" value="Chromosome"/>
</dbReference>
<keyword evidence="3" id="KW-1185">Reference proteome</keyword>
<gene>
    <name evidence="2" type="ORF">Aiant_53230</name>
</gene>
<name>A0ABM7LZF1_9ACTN</name>
<sequence>MRELGFRLLRLAHGVPGAEQVPPTGPDHIRQPHPCQHRPENQPPDTTSHPAPPKINPGGGGNAGEGPSQALHNTSASRTQSPAPDQLNSRPVSYGSTEHPPSAGGWGYRMASCQQRPACPGRGIDPPALRELAGTSPGPP</sequence>
<accession>A0ABM7LZF1</accession>
<reference evidence="2 3" key="1">
    <citation type="submission" date="2020-08" db="EMBL/GenBank/DDBJ databases">
        <title>Whole genome shotgun sequence of Actinoplanes ianthinogenes NBRC 13996.</title>
        <authorList>
            <person name="Komaki H."/>
            <person name="Tamura T."/>
        </authorList>
    </citation>
    <scope>NUCLEOTIDE SEQUENCE [LARGE SCALE GENOMIC DNA]</scope>
    <source>
        <strain evidence="2 3">NBRC 13996</strain>
    </source>
</reference>
<protein>
    <submittedName>
        <fullName evidence="2">Uncharacterized protein</fullName>
    </submittedName>
</protein>
<dbReference type="EMBL" id="AP023356">
    <property type="protein sequence ID" value="BCJ44666.1"/>
    <property type="molecule type" value="Genomic_DNA"/>
</dbReference>
<organism evidence="2 3">
    <name type="scientific">Actinoplanes ianthinogenes</name>
    <dbReference type="NCBI Taxonomy" id="122358"/>
    <lineage>
        <taxon>Bacteria</taxon>
        <taxon>Bacillati</taxon>
        <taxon>Actinomycetota</taxon>
        <taxon>Actinomycetes</taxon>
        <taxon>Micromonosporales</taxon>
        <taxon>Micromonosporaceae</taxon>
        <taxon>Actinoplanes</taxon>
    </lineage>
</organism>
<evidence type="ECO:0000256" key="1">
    <source>
        <dbReference type="SAM" id="MobiDB-lite"/>
    </source>
</evidence>
<feature type="region of interest" description="Disordered" evidence="1">
    <location>
        <begin position="13"/>
        <end position="140"/>
    </location>
</feature>
<evidence type="ECO:0000313" key="2">
    <source>
        <dbReference type="EMBL" id="BCJ44666.1"/>
    </source>
</evidence>